<proteinExistence type="predicted"/>
<accession>A0ABX9BEX5</accession>
<evidence type="ECO:0000313" key="2">
    <source>
        <dbReference type="EMBL" id="RAI89590.1"/>
    </source>
</evidence>
<dbReference type="RefSeq" id="WP_111620902.1">
    <property type="nucleotide sequence ID" value="NZ_QLLI01000014.1"/>
</dbReference>
<gene>
    <name evidence="2" type="ORF">DET54_11458</name>
</gene>
<reference evidence="2 3" key="1">
    <citation type="submission" date="2018-06" db="EMBL/GenBank/DDBJ databases">
        <title>Freshwater and sediment microbial communities from various areas in North America, analyzing microbe dynamics in response to fracking.</title>
        <authorList>
            <person name="Lamendella R."/>
        </authorList>
    </citation>
    <scope>NUCLEOTIDE SEQUENCE [LARGE SCALE GENOMIC DNA]</scope>
    <source>
        <strain evidence="2 3">NG-13</strain>
    </source>
</reference>
<protein>
    <submittedName>
        <fullName evidence="2">Uncharacterized protein</fullName>
    </submittedName>
</protein>
<evidence type="ECO:0000313" key="3">
    <source>
        <dbReference type="Proteomes" id="UP000248827"/>
    </source>
</evidence>
<feature type="transmembrane region" description="Helical" evidence="1">
    <location>
        <begin position="208"/>
        <end position="227"/>
    </location>
</feature>
<comment type="caution">
    <text evidence="2">The sequence shown here is derived from an EMBL/GenBank/DDBJ whole genome shotgun (WGS) entry which is preliminary data.</text>
</comment>
<keyword evidence="3" id="KW-1185">Reference proteome</keyword>
<evidence type="ECO:0000256" key="1">
    <source>
        <dbReference type="SAM" id="Phobius"/>
    </source>
</evidence>
<name>A0ABX9BEX5_9BACL</name>
<dbReference type="Proteomes" id="UP000248827">
    <property type="component" value="Unassembled WGS sequence"/>
</dbReference>
<sequence length="261" mass="29690">MSLKRYTYRIKPLSKLALSPRDHQGFHLAAGDFKEDQIQKVDGRDIKIIYPFYQYGSYESYQPDKADYYIPGSSIKGALVLGDQKNSAKLMVDDVRIDAKSLELTSLYKLQYMSKDSSIPVELGLFFPNVAVEMLQVERSFTGELFCEADISTYFQTAHKNNMRKLEQLRCKLGKVVNSIVVHQNSKQKVLNLIEQIKKIETNRETQLGSYLLLLGGFKGLALSGLFDITNFDKLDTAVYLDQSTNLPYGLVQITDLKEMV</sequence>
<dbReference type="EMBL" id="QLLI01000014">
    <property type="protein sequence ID" value="RAI89590.1"/>
    <property type="molecule type" value="Genomic_DNA"/>
</dbReference>
<keyword evidence="1" id="KW-0812">Transmembrane</keyword>
<keyword evidence="1" id="KW-0472">Membrane</keyword>
<keyword evidence="1" id="KW-1133">Transmembrane helix</keyword>
<organism evidence="2 3">
    <name type="scientific">Paenibacillus pabuli</name>
    <dbReference type="NCBI Taxonomy" id="1472"/>
    <lineage>
        <taxon>Bacteria</taxon>
        <taxon>Bacillati</taxon>
        <taxon>Bacillota</taxon>
        <taxon>Bacilli</taxon>
        <taxon>Bacillales</taxon>
        <taxon>Paenibacillaceae</taxon>
        <taxon>Paenibacillus</taxon>
    </lineage>
</organism>